<name>A0A2A2SAW3_9SPHN</name>
<proteinExistence type="predicted"/>
<reference evidence="2" key="1">
    <citation type="submission" date="2017-09" db="EMBL/GenBank/DDBJ databases">
        <authorList>
            <person name="Feng G."/>
            <person name="Zhu H."/>
        </authorList>
    </citation>
    <scope>NUCLEOTIDE SEQUENCE [LARGE SCALE GENOMIC DNA]</scope>
    <source>
        <strain evidence="2">1PNM-20</strain>
    </source>
</reference>
<dbReference type="AlphaFoldDB" id="A0A2A2SAW3"/>
<protein>
    <recommendedName>
        <fullName evidence="3">Polyketide cyclase / dehydrase and lipid transport</fullName>
    </recommendedName>
</protein>
<dbReference type="OrthoDB" id="8777585at2"/>
<evidence type="ECO:0000313" key="2">
    <source>
        <dbReference type="Proteomes" id="UP000218151"/>
    </source>
</evidence>
<dbReference type="RefSeq" id="WP_095999680.1">
    <property type="nucleotide sequence ID" value="NZ_NSLI01000007.1"/>
</dbReference>
<keyword evidence="2" id="KW-1185">Reference proteome</keyword>
<accession>A0A2A2SAW3</accession>
<gene>
    <name evidence="1" type="ORF">CKY28_17460</name>
</gene>
<evidence type="ECO:0000313" key="1">
    <source>
        <dbReference type="EMBL" id="PAX06389.1"/>
    </source>
</evidence>
<dbReference type="EMBL" id="NSLI01000007">
    <property type="protein sequence ID" value="PAX06389.1"/>
    <property type="molecule type" value="Genomic_DNA"/>
</dbReference>
<sequence length="104" mass="11475">MIELPPGVTFIKRELAERVWTYDFGHSELGPIGRVVLTELPDDARTHVSCEVAVDPDDALTAERRALFEPLGLEIALRLEDALAKRRRRSSAVTDPSVPPSGPD</sequence>
<dbReference type="Proteomes" id="UP000218151">
    <property type="component" value="Unassembled WGS sequence"/>
</dbReference>
<evidence type="ECO:0008006" key="3">
    <source>
        <dbReference type="Google" id="ProtNLM"/>
    </source>
</evidence>
<organism evidence="1 2">
    <name type="scientific">Sphingomonas lenta</name>
    <dbReference type="NCBI Taxonomy" id="1141887"/>
    <lineage>
        <taxon>Bacteria</taxon>
        <taxon>Pseudomonadati</taxon>
        <taxon>Pseudomonadota</taxon>
        <taxon>Alphaproteobacteria</taxon>
        <taxon>Sphingomonadales</taxon>
        <taxon>Sphingomonadaceae</taxon>
        <taxon>Sphingomonas</taxon>
    </lineage>
</organism>
<comment type="caution">
    <text evidence="1">The sequence shown here is derived from an EMBL/GenBank/DDBJ whole genome shotgun (WGS) entry which is preliminary data.</text>
</comment>